<evidence type="ECO:0000313" key="9">
    <source>
        <dbReference type="EMBL" id="KAE8979382.1"/>
    </source>
</evidence>
<dbReference type="InterPro" id="IPR043502">
    <property type="entry name" value="DNA/RNA_pol_sf"/>
</dbReference>
<dbReference type="CDD" id="cd09274">
    <property type="entry name" value="RNase_HI_RT_Ty3"/>
    <property type="match status" value="1"/>
</dbReference>
<dbReference type="Gene3D" id="3.30.420.10">
    <property type="entry name" value="Ribonuclease H-like superfamily/Ribonuclease H"/>
    <property type="match status" value="1"/>
</dbReference>
<dbReference type="PANTHER" id="PTHR37984">
    <property type="entry name" value="PROTEIN CBG26694"/>
    <property type="match status" value="1"/>
</dbReference>
<dbReference type="GO" id="GO:0016787">
    <property type="term" value="F:hydrolase activity"/>
    <property type="evidence" value="ECO:0007669"/>
    <property type="project" value="UniProtKB-KW"/>
</dbReference>
<keyword evidence="2" id="KW-0548">Nucleotidyltransferase</keyword>
<dbReference type="Pfam" id="PF00665">
    <property type="entry name" value="rve"/>
    <property type="match status" value="1"/>
</dbReference>
<evidence type="ECO:0000256" key="4">
    <source>
        <dbReference type="ARBA" id="ARBA00022759"/>
    </source>
</evidence>
<dbReference type="GO" id="GO:0004519">
    <property type="term" value="F:endonuclease activity"/>
    <property type="evidence" value="ECO:0007669"/>
    <property type="project" value="UniProtKB-KW"/>
</dbReference>
<dbReference type="GO" id="GO:0015074">
    <property type="term" value="P:DNA integration"/>
    <property type="evidence" value="ECO:0007669"/>
    <property type="project" value="InterPro"/>
</dbReference>
<dbReference type="InterPro" id="IPR041373">
    <property type="entry name" value="RT_RNaseH"/>
</dbReference>
<proteinExistence type="predicted"/>
<dbReference type="Pfam" id="PF17917">
    <property type="entry name" value="RT_RNaseH"/>
    <property type="match status" value="1"/>
</dbReference>
<feature type="non-terminal residue" evidence="9">
    <location>
        <position position="563"/>
    </location>
</feature>
<feature type="region of interest" description="Disordered" evidence="7">
    <location>
        <begin position="162"/>
        <end position="245"/>
    </location>
</feature>
<protein>
    <recommendedName>
        <fullName evidence="8">Integrase catalytic domain-containing protein</fullName>
    </recommendedName>
</protein>
<dbReference type="Pfam" id="PF17921">
    <property type="entry name" value="Integrase_H2C2"/>
    <property type="match status" value="1"/>
</dbReference>
<dbReference type="GO" id="GO:0003964">
    <property type="term" value="F:RNA-directed DNA polymerase activity"/>
    <property type="evidence" value="ECO:0007669"/>
    <property type="project" value="UniProtKB-KW"/>
</dbReference>
<dbReference type="InterPro" id="IPR050951">
    <property type="entry name" value="Retrovirus_Pol_polyprotein"/>
</dbReference>
<comment type="caution">
    <text evidence="9">The sequence shown here is derived from an EMBL/GenBank/DDBJ whole genome shotgun (WGS) entry which is preliminary data.</text>
</comment>
<dbReference type="GO" id="GO:0003676">
    <property type="term" value="F:nucleic acid binding"/>
    <property type="evidence" value="ECO:0007669"/>
    <property type="project" value="InterPro"/>
</dbReference>
<sequence length="563" mass="62160">MQDQGHGWQPIAYASKVNSSAESNYSITELECFAVVWSIKLFRPYLYGRAFVIITDHSALKWLMTRPNLAGRLHRWSLTLQEYEFEIEYRPGATNVVADALSRAPAAVRAVVGRKTLAKRPTTQTDAEAKTEDDEPAGVSSLGDKDLDGVAVTTAGTERVVTRANGEDESPRGASWPTDRPLTRAAKRQLEEAARTAKAKVPTAESVTMPRPAKEAMEAAKSSKSTTKTAAATEKTTKKTLGKPTETVTVPEVPEMTTGATEPMFLTQERPTTTTTEATTTAATRGRTDPTVAARGEATLDEDEETAPAEPTLQVTDKEIADAQQHSKLVQQLLKDGIYQGMKIGRAYGLVTIDTPHGKRVVLPPALWAAVFKEMHGSVWAGHLRGPHTYGRVARLYWWPRLLREVNQWVRGCQECGSRKARPREVIPPLRSIRGGDVGDRWALDVAGPFPVADGGERYVIAALEYVTRYAVAKCVTRHTAENVAMFLVEDVVLKFGIFRELLTDGAPEMVGKEIEQLVDLLQAKQTTPVPYRPQMIGLVERFHRSWKDCVSTFMSSNTQDDW</sequence>
<evidence type="ECO:0000256" key="3">
    <source>
        <dbReference type="ARBA" id="ARBA00022722"/>
    </source>
</evidence>
<evidence type="ECO:0000256" key="2">
    <source>
        <dbReference type="ARBA" id="ARBA00022695"/>
    </source>
</evidence>
<evidence type="ECO:0000259" key="8">
    <source>
        <dbReference type="PROSITE" id="PS50994"/>
    </source>
</evidence>
<feature type="compositionally biased region" description="Low complexity" evidence="7">
    <location>
        <begin position="219"/>
        <end position="234"/>
    </location>
</feature>
<evidence type="ECO:0000256" key="1">
    <source>
        <dbReference type="ARBA" id="ARBA00022679"/>
    </source>
</evidence>
<feature type="domain" description="Integrase catalytic" evidence="8">
    <location>
        <begin position="419"/>
        <end position="563"/>
    </location>
</feature>
<evidence type="ECO:0000256" key="7">
    <source>
        <dbReference type="SAM" id="MobiDB-lite"/>
    </source>
</evidence>
<dbReference type="InterPro" id="IPR041588">
    <property type="entry name" value="Integrase_H2C2"/>
</dbReference>
<dbReference type="InterPro" id="IPR036397">
    <property type="entry name" value="RNaseH_sf"/>
</dbReference>
<keyword evidence="3" id="KW-0540">Nuclease</keyword>
<keyword evidence="4" id="KW-0255">Endonuclease</keyword>
<feature type="region of interest" description="Disordered" evidence="7">
    <location>
        <begin position="118"/>
        <end position="146"/>
    </location>
</feature>
<reference evidence="9 10" key="1">
    <citation type="submission" date="2018-09" db="EMBL/GenBank/DDBJ databases">
        <title>Genomic investigation of the strawberry pathogen Phytophthora fragariae indicates pathogenicity is determined by transcriptional variation in three key races.</title>
        <authorList>
            <person name="Adams T.M."/>
            <person name="Armitage A.D."/>
            <person name="Sobczyk M.K."/>
            <person name="Bates H.J."/>
            <person name="Dunwell J.M."/>
            <person name="Nellist C.F."/>
            <person name="Harrison R.J."/>
        </authorList>
    </citation>
    <scope>NUCLEOTIDE SEQUENCE [LARGE SCALE GENOMIC DNA]</scope>
    <source>
        <strain evidence="9 10">SCRP249</strain>
    </source>
</reference>
<evidence type="ECO:0000256" key="5">
    <source>
        <dbReference type="ARBA" id="ARBA00022801"/>
    </source>
</evidence>
<evidence type="ECO:0000313" key="10">
    <source>
        <dbReference type="Proteomes" id="UP000429607"/>
    </source>
</evidence>
<dbReference type="Proteomes" id="UP000429607">
    <property type="component" value="Unassembled WGS sequence"/>
</dbReference>
<dbReference type="PROSITE" id="PS50994">
    <property type="entry name" value="INTEGRASE"/>
    <property type="match status" value="1"/>
</dbReference>
<dbReference type="EMBL" id="QXFV01003159">
    <property type="protein sequence ID" value="KAE8979382.1"/>
    <property type="molecule type" value="Genomic_DNA"/>
</dbReference>
<dbReference type="InterPro" id="IPR001584">
    <property type="entry name" value="Integrase_cat-core"/>
</dbReference>
<dbReference type="SUPFAM" id="SSF56672">
    <property type="entry name" value="DNA/RNA polymerases"/>
    <property type="match status" value="1"/>
</dbReference>
<organism evidence="9 10">
    <name type="scientific">Phytophthora rubi</name>
    <dbReference type="NCBI Taxonomy" id="129364"/>
    <lineage>
        <taxon>Eukaryota</taxon>
        <taxon>Sar</taxon>
        <taxon>Stramenopiles</taxon>
        <taxon>Oomycota</taxon>
        <taxon>Peronosporomycetes</taxon>
        <taxon>Peronosporales</taxon>
        <taxon>Peronosporaceae</taxon>
        <taxon>Phytophthora</taxon>
    </lineage>
</organism>
<gene>
    <name evidence="9" type="ORF">PR001_g24567</name>
</gene>
<dbReference type="PANTHER" id="PTHR37984:SF5">
    <property type="entry name" value="PROTEIN NYNRIN-LIKE"/>
    <property type="match status" value="1"/>
</dbReference>
<keyword evidence="6" id="KW-0695">RNA-directed DNA polymerase</keyword>
<dbReference type="SUPFAM" id="SSF53098">
    <property type="entry name" value="Ribonuclease H-like"/>
    <property type="match status" value="1"/>
</dbReference>
<accession>A0A6A3ID62</accession>
<dbReference type="AlphaFoldDB" id="A0A6A3ID62"/>
<evidence type="ECO:0000256" key="6">
    <source>
        <dbReference type="ARBA" id="ARBA00022918"/>
    </source>
</evidence>
<keyword evidence="1" id="KW-0808">Transferase</keyword>
<name>A0A6A3ID62_9STRA</name>
<keyword evidence="5" id="KW-0378">Hydrolase</keyword>
<dbReference type="InterPro" id="IPR012337">
    <property type="entry name" value="RNaseH-like_sf"/>
</dbReference>
<dbReference type="Gene3D" id="1.10.340.70">
    <property type="match status" value="1"/>
</dbReference>